<dbReference type="GO" id="GO:0008270">
    <property type="term" value="F:zinc ion binding"/>
    <property type="evidence" value="ECO:0007669"/>
    <property type="project" value="UniProtKB-UniRule"/>
</dbReference>
<dbReference type="InterPro" id="IPR013471">
    <property type="entry name" value="RNase_Z/BN"/>
</dbReference>
<evidence type="ECO:0000256" key="3">
    <source>
        <dbReference type="ARBA" id="ARBA00022722"/>
    </source>
</evidence>
<keyword evidence="7 8" id="KW-0862">Zinc</keyword>
<dbReference type="HAMAP" id="MF_01818">
    <property type="entry name" value="RNase_Z_BN"/>
    <property type="match status" value="1"/>
</dbReference>
<keyword evidence="2 8" id="KW-0819">tRNA processing</keyword>
<comment type="catalytic activity">
    <reaction evidence="8">
        <text>Endonucleolytic cleavage of RNA, removing extra 3' nucleotides from tRNA precursor, generating 3' termini of tRNAs. A 3'-hydroxy group is left at the tRNA terminus and a 5'-phosphoryl group is left at the trailer molecule.</text>
        <dbReference type="EC" id="3.1.26.11"/>
    </reaction>
</comment>
<dbReference type="SUPFAM" id="SSF56281">
    <property type="entry name" value="Metallo-hydrolase/oxidoreductase"/>
    <property type="match status" value="1"/>
</dbReference>
<feature type="binding site" evidence="8">
    <location>
        <position position="67"/>
    </location>
    <ligand>
        <name>Zn(2+)</name>
        <dbReference type="ChEBI" id="CHEBI:29105"/>
        <label>2</label>
        <note>catalytic</note>
    </ligand>
</feature>
<reference evidence="10" key="1">
    <citation type="submission" date="2018-09" db="EMBL/GenBank/DDBJ databases">
        <authorList>
            <person name="Zhu H."/>
        </authorList>
    </citation>
    <scope>NUCLEOTIDE SEQUENCE [LARGE SCALE GENOMIC DNA]</scope>
    <source>
        <strain evidence="10">K1S02-23</strain>
    </source>
</reference>
<protein>
    <recommendedName>
        <fullName evidence="8">Ribonuclease Z</fullName>
        <shortName evidence="8">RNase Z</shortName>
        <ecNumber evidence="8">3.1.26.11</ecNumber>
    </recommendedName>
    <alternativeName>
        <fullName evidence="8">tRNA 3 endonuclease</fullName>
    </alternativeName>
    <alternativeName>
        <fullName evidence="8">tRNase Z</fullName>
    </alternativeName>
</protein>
<sequence length="328" mass="35780">MEFQFLGSSSGTPTKTRNVTALALRADNARQWYLVDCGEGTQHRILSTSLSLASLRAIFITHVHGDHCYGLPGLLASAGMQNRTEPMLLAGPQAVRHFLDGVMQTTQLKLPYEIEFIDVEAMPTISALPDFRVQATALSHRVPTYAYSFTEQAVEARLDAVKLASANIPAGPLWGRIQRGEDVVLPDGRAVRASDYLLPLRKPRKIIVGGDNDTPGLLAHEARDADVLIHEATYTEAVLSKVGPGPQHSSAKRVAQFASEAKIRNLVLTHFSPRYQEQKGEGIAKGGLSLADIHTEEKVHYSGSLFLANDFECYLLDKAGVLSKLQSP</sequence>
<evidence type="ECO:0000256" key="5">
    <source>
        <dbReference type="ARBA" id="ARBA00022759"/>
    </source>
</evidence>
<dbReference type="Gene3D" id="3.60.15.10">
    <property type="entry name" value="Ribonuclease Z/Hydroxyacylglutathione hydrolase-like"/>
    <property type="match status" value="1"/>
</dbReference>
<comment type="function">
    <text evidence="8">Zinc phosphodiesterase, which displays some tRNA 3'-processing endonuclease activity. Probably involved in tRNA maturation, by removing a 3'-trailer from precursor tRNA.</text>
</comment>
<feature type="binding site" evidence="8">
    <location>
        <position position="64"/>
    </location>
    <ligand>
        <name>Zn(2+)</name>
        <dbReference type="ChEBI" id="CHEBI:29105"/>
        <label>1</label>
        <note>catalytic</note>
    </ligand>
</feature>
<keyword evidence="10" id="KW-1185">Reference proteome</keyword>
<evidence type="ECO:0000256" key="6">
    <source>
        <dbReference type="ARBA" id="ARBA00022801"/>
    </source>
</evidence>
<dbReference type="Proteomes" id="UP000266327">
    <property type="component" value="Unassembled WGS sequence"/>
</dbReference>
<feature type="binding site" evidence="8">
    <location>
        <position position="140"/>
    </location>
    <ligand>
        <name>Zn(2+)</name>
        <dbReference type="ChEBI" id="CHEBI:29105"/>
        <label>1</label>
        <note>catalytic</note>
    </ligand>
</feature>
<organism evidence="9 10">
    <name type="scientific">Noviherbaspirillum sedimenti</name>
    <dbReference type="NCBI Taxonomy" id="2320865"/>
    <lineage>
        <taxon>Bacteria</taxon>
        <taxon>Pseudomonadati</taxon>
        <taxon>Pseudomonadota</taxon>
        <taxon>Betaproteobacteria</taxon>
        <taxon>Burkholderiales</taxon>
        <taxon>Oxalobacteraceae</taxon>
        <taxon>Noviherbaspirillum</taxon>
    </lineage>
</organism>
<name>A0A3A3GQ59_9BURK</name>
<gene>
    <name evidence="8" type="primary">rnz</name>
    <name evidence="9" type="ORF">D3878_16340</name>
</gene>
<evidence type="ECO:0000256" key="2">
    <source>
        <dbReference type="ARBA" id="ARBA00022694"/>
    </source>
</evidence>
<dbReference type="EC" id="3.1.26.11" evidence="8"/>
<dbReference type="PANTHER" id="PTHR46018">
    <property type="entry name" value="ZINC PHOSPHODIESTERASE ELAC PROTEIN 1"/>
    <property type="match status" value="1"/>
</dbReference>
<evidence type="ECO:0000256" key="4">
    <source>
        <dbReference type="ARBA" id="ARBA00022723"/>
    </source>
</evidence>
<evidence type="ECO:0000256" key="7">
    <source>
        <dbReference type="ARBA" id="ARBA00022833"/>
    </source>
</evidence>
<feature type="binding site" evidence="8">
    <location>
        <position position="66"/>
    </location>
    <ligand>
        <name>Zn(2+)</name>
        <dbReference type="ChEBI" id="CHEBI:29105"/>
        <label>2</label>
        <note>catalytic</note>
    </ligand>
</feature>
<feature type="binding site" evidence="8">
    <location>
        <position position="270"/>
    </location>
    <ligand>
        <name>Zn(2+)</name>
        <dbReference type="ChEBI" id="CHEBI:29105"/>
        <label>2</label>
        <note>catalytic</note>
    </ligand>
</feature>
<dbReference type="GO" id="GO:0042781">
    <property type="term" value="F:3'-tRNA processing endoribonuclease activity"/>
    <property type="evidence" value="ECO:0007669"/>
    <property type="project" value="UniProtKB-UniRule"/>
</dbReference>
<feature type="active site" description="Proton acceptor" evidence="8">
    <location>
        <position position="66"/>
    </location>
</feature>
<evidence type="ECO:0000256" key="8">
    <source>
        <dbReference type="HAMAP-Rule" id="MF_01818"/>
    </source>
</evidence>
<keyword evidence="3 8" id="KW-0540">Nuclease</keyword>
<dbReference type="AlphaFoldDB" id="A0A3A3GQ59"/>
<dbReference type="EMBL" id="QYUQ01000002">
    <property type="protein sequence ID" value="RJG04476.1"/>
    <property type="molecule type" value="Genomic_DNA"/>
</dbReference>
<comment type="similarity">
    <text evidence="8">Belongs to the RNase Z family.</text>
</comment>
<dbReference type="InterPro" id="IPR036866">
    <property type="entry name" value="RibonucZ/Hydroxyglut_hydro"/>
</dbReference>
<dbReference type="CDD" id="cd07717">
    <property type="entry name" value="RNaseZ_ZiPD-like_MBL-fold"/>
    <property type="match status" value="1"/>
</dbReference>
<comment type="caution">
    <text evidence="9">The sequence shown here is derived from an EMBL/GenBank/DDBJ whole genome shotgun (WGS) entry which is preliminary data.</text>
</comment>
<proteinExistence type="inferred from homology"/>
<comment type="subunit">
    <text evidence="1 8">Homodimer.</text>
</comment>
<dbReference type="OrthoDB" id="9803916at2"/>
<evidence type="ECO:0000313" key="10">
    <source>
        <dbReference type="Proteomes" id="UP000266327"/>
    </source>
</evidence>
<evidence type="ECO:0000313" key="9">
    <source>
        <dbReference type="EMBL" id="RJG04476.1"/>
    </source>
</evidence>
<keyword evidence="4 8" id="KW-0479">Metal-binding</keyword>
<keyword evidence="5 8" id="KW-0255">Endonuclease</keyword>
<dbReference type="Pfam" id="PF23023">
    <property type="entry name" value="Anti-Pycsar_Apyc1"/>
    <property type="match status" value="1"/>
</dbReference>
<feature type="binding site" evidence="8">
    <location>
        <position position="62"/>
    </location>
    <ligand>
        <name>Zn(2+)</name>
        <dbReference type="ChEBI" id="CHEBI:29105"/>
        <label>1</label>
        <note>catalytic</note>
    </ligand>
</feature>
<keyword evidence="6 8" id="KW-0378">Hydrolase</keyword>
<evidence type="ECO:0000256" key="1">
    <source>
        <dbReference type="ARBA" id="ARBA00011738"/>
    </source>
</evidence>
<feature type="binding site" evidence="8">
    <location>
        <position position="211"/>
    </location>
    <ligand>
        <name>Zn(2+)</name>
        <dbReference type="ChEBI" id="CHEBI:29105"/>
        <label>1</label>
        <note>catalytic</note>
    </ligand>
</feature>
<dbReference type="PANTHER" id="PTHR46018:SF2">
    <property type="entry name" value="ZINC PHOSPHODIESTERASE ELAC PROTEIN 1"/>
    <property type="match status" value="1"/>
</dbReference>
<feature type="binding site" evidence="8">
    <location>
        <position position="211"/>
    </location>
    <ligand>
        <name>Zn(2+)</name>
        <dbReference type="ChEBI" id="CHEBI:29105"/>
        <label>2</label>
        <note>catalytic</note>
    </ligand>
</feature>
<comment type="cofactor">
    <cofactor evidence="8">
        <name>Zn(2+)</name>
        <dbReference type="ChEBI" id="CHEBI:29105"/>
    </cofactor>
    <text evidence="8">Binds 2 Zn(2+) ions.</text>
</comment>
<accession>A0A3A3GQ59</accession>